<name>M3ACV7_9PROT</name>
<dbReference type="NCBIfam" id="TIGR00095">
    <property type="entry name" value="16S rRNA (guanine(966)-N(2))-methyltransferase RsmD"/>
    <property type="match status" value="1"/>
</dbReference>
<dbReference type="PIRSF" id="PIRSF004553">
    <property type="entry name" value="CHP00095"/>
    <property type="match status" value="1"/>
</dbReference>
<evidence type="ECO:0000256" key="1">
    <source>
        <dbReference type="ARBA" id="ARBA00022603"/>
    </source>
</evidence>
<dbReference type="eggNOG" id="COG0742">
    <property type="taxonomic scope" value="Bacteria"/>
</dbReference>
<dbReference type="AlphaFoldDB" id="M3ACV7"/>
<dbReference type="InterPro" id="IPR004398">
    <property type="entry name" value="RNA_MeTrfase_RsmD"/>
</dbReference>
<dbReference type="OrthoDB" id="9803017at2"/>
<dbReference type="STRING" id="1244869.H261_08528"/>
<keyword evidence="2" id="KW-0808">Transferase</keyword>
<keyword evidence="1 3" id="KW-0489">Methyltransferase</keyword>
<evidence type="ECO:0000256" key="2">
    <source>
        <dbReference type="ARBA" id="ARBA00022679"/>
    </source>
</evidence>
<protein>
    <submittedName>
        <fullName evidence="3">N6-adenine-specific methylase</fullName>
    </submittedName>
</protein>
<sequence>MRIVAGLHKGRRLEAPAGRDTRPTADRVRQALFDILMHSDRVEMDGARVVDAFAGSGALGLEALSRGAAHACFLELAARPLAVLYANVKALKVEGQAKVLRADAAKPPAAPHACTLAFLDPPYHSGLAVPCLEGLAAKGWLASGALAVVEVAADEAFTPPAGFEAVDERPRGAARLVFVVWKLENHA</sequence>
<dbReference type="PANTHER" id="PTHR43542:SF1">
    <property type="entry name" value="METHYLTRANSFERASE"/>
    <property type="match status" value="1"/>
</dbReference>
<dbReference type="PATRIC" id="fig|1244869.3.peg.1723"/>
<comment type="caution">
    <text evidence="3">The sequence shown here is derived from an EMBL/GenBank/DDBJ whole genome shotgun (WGS) entry which is preliminary data.</text>
</comment>
<dbReference type="GO" id="GO:0031167">
    <property type="term" value="P:rRNA methylation"/>
    <property type="evidence" value="ECO:0007669"/>
    <property type="project" value="InterPro"/>
</dbReference>
<accession>M3ACV7</accession>
<reference evidence="3 4" key="1">
    <citation type="journal article" date="2014" name="Genome Announc.">
        <title>Draft Genome Sequence of Magnetospirillum sp. Strain SO-1, a Freshwater Magnetotactic Bacterium Isolated from the Ol'khovka River, Russia.</title>
        <authorList>
            <person name="Grouzdev D.S."/>
            <person name="Dziuba M.V."/>
            <person name="Sukhacheva M.S."/>
            <person name="Mardanov A.V."/>
            <person name="Beletskiy A.V."/>
            <person name="Kuznetsov B.B."/>
            <person name="Skryabin K.G."/>
        </authorList>
    </citation>
    <scope>NUCLEOTIDE SEQUENCE [LARGE SCALE GENOMIC DNA]</scope>
    <source>
        <strain evidence="3 4">SO-1</strain>
    </source>
</reference>
<dbReference type="RefSeq" id="WP_008616475.1">
    <property type="nucleotide sequence ID" value="NZ_AONQ01000018.1"/>
</dbReference>
<dbReference type="Gene3D" id="3.40.50.150">
    <property type="entry name" value="Vaccinia Virus protein VP39"/>
    <property type="match status" value="1"/>
</dbReference>
<dbReference type="PANTHER" id="PTHR43542">
    <property type="entry name" value="METHYLTRANSFERASE"/>
    <property type="match status" value="1"/>
</dbReference>
<proteinExistence type="predicted"/>
<dbReference type="SUPFAM" id="SSF53335">
    <property type="entry name" value="S-adenosyl-L-methionine-dependent methyltransferases"/>
    <property type="match status" value="1"/>
</dbReference>
<keyword evidence="4" id="KW-1185">Reference proteome</keyword>
<dbReference type="Pfam" id="PF03602">
    <property type="entry name" value="Cons_hypoth95"/>
    <property type="match status" value="1"/>
</dbReference>
<dbReference type="InterPro" id="IPR029063">
    <property type="entry name" value="SAM-dependent_MTases_sf"/>
</dbReference>
<gene>
    <name evidence="3" type="ORF">H261_08528</name>
</gene>
<dbReference type="GO" id="GO:0008168">
    <property type="term" value="F:methyltransferase activity"/>
    <property type="evidence" value="ECO:0007669"/>
    <property type="project" value="UniProtKB-KW"/>
</dbReference>
<dbReference type="Proteomes" id="UP000011744">
    <property type="component" value="Unassembled WGS sequence"/>
</dbReference>
<organism evidence="3 4">
    <name type="scientific">Paramagnetospirillum caucaseum</name>
    <dbReference type="NCBI Taxonomy" id="1244869"/>
    <lineage>
        <taxon>Bacteria</taxon>
        <taxon>Pseudomonadati</taxon>
        <taxon>Pseudomonadota</taxon>
        <taxon>Alphaproteobacteria</taxon>
        <taxon>Rhodospirillales</taxon>
        <taxon>Magnetospirillaceae</taxon>
        <taxon>Paramagnetospirillum</taxon>
    </lineage>
</organism>
<evidence type="ECO:0000313" key="4">
    <source>
        <dbReference type="Proteomes" id="UP000011744"/>
    </source>
</evidence>
<dbReference type="EMBL" id="AONQ01000018">
    <property type="protein sequence ID" value="EME70354.1"/>
    <property type="molecule type" value="Genomic_DNA"/>
</dbReference>
<evidence type="ECO:0000313" key="3">
    <source>
        <dbReference type="EMBL" id="EME70354.1"/>
    </source>
</evidence>